<evidence type="ECO:0008006" key="4">
    <source>
        <dbReference type="Google" id="ProtNLM"/>
    </source>
</evidence>
<sequence length="250" mass="27814">MADDSSSETGTSRSDALEALAVYAKLEQDLLDREARARAFLKRKLAVVRKREAALADREARVEARIRKYAKSRAKFKRERELFRMQVAQFEEYSGTFYKMLAAQSGDAPAAPPQPRPALAVSLSFSQSEFDFELARSQQLERGDGGARGTGASRGSPDPTTRRAIERAARKLQILNAHMGEQRALLAVQIRTFEEKRDAKLAALAELEARAHDKIRRAAAAFDAKCRKKAQALRLAEARLAARAARIQQS</sequence>
<evidence type="ECO:0000313" key="2">
    <source>
        <dbReference type="EMBL" id="KNC48575.1"/>
    </source>
</evidence>
<dbReference type="GeneID" id="25560161"/>
<protein>
    <recommendedName>
        <fullName evidence="4">DUF4200 domain-containing protein</fullName>
    </recommendedName>
</protein>
<evidence type="ECO:0000256" key="1">
    <source>
        <dbReference type="SAM" id="MobiDB-lite"/>
    </source>
</evidence>
<dbReference type="AlphaFoldDB" id="A0A0L0D8N8"/>
<reference evidence="2 3" key="1">
    <citation type="submission" date="2010-05" db="EMBL/GenBank/DDBJ databases">
        <title>The Genome Sequence of Thecamonas trahens ATCC 50062.</title>
        <authorList>
            <consortium name="The Broad Institute Genome Sequencing Platform"/>
            <person name="Russ C."/>
            <person name="Cuomo C."/>
            <person name="Shea T."/>
            <person name="Young S.K."/>
            <person name="Zeng Q."/>
            <person name="Koehrsen M."/>
            <person name="Haas B."/>
            <person name="Borodovsky M."/>
            <person name="Guigo R."/>
            <person name="Alvarado L."/>
            <person name="Berlin A."/>
            <person name="Bochicchio J."/>
            <person name="Borenstein D."/>
            <person name="Chapman S."/>
            <person name="Chen Z."/>
            <person name="Freedman E."/>
            <person name="Gellesch M."/>
            <person name="Goldberg J."/>
            <person name="Griggs A."/>
            <person name="Gujja S."/>
            <person name="Heilman E."/>
            <person name="Heiman D."/>
            <person name="Hepburn T."/>
            <person name="Howarth C."/>
            <person name="Jen D."/>
            <person name="Larson L."/>
            <person name="Mehta T."/>
            <person name="Park D."/>
            <person name="Pearson M."/>
            <person name="Roberts A."/>
            <person name="Saif S."/>
            <person name="Shenoy N."/>
            <person name="Sisk P."/>
            <person name="Stolte C."/>
            <person name="Sykes S."/>
            <person name="Thomson T."/>
            <person name="Walk T."/>
            <person name="White J."/>
            <person name="Yandava C."/>
            <person name="Burger G."/>
            <person name="Gray M.W."/>
            <person name="Holland P.W.H."/>
            <person name="King N."/>
            <person name="Lang F.B.F."/>
            <person name="Roger A.J."/>
            <person name="Ruiz-Trillo I."/>
            <person name="Lander E."/>
            <person name="Nusbaum C."/>
        </authorList>
    </citation>
    <scope>NUCLEOTIDE SEQUENCE [LARGE SCALE GENOMIC DNA]</scope>
    <source>
        <strain evidence="2 3">ATCC 50062</strain>
    </source>
</reference>
<dbReference type="RefSeq" id="XP_013762631.1">
    <property type="nucleotide sequence ID" value="XM_013907177.1"/>
</dbReference>
<dbReference type="Proteomes" id="UP000054408">
    <property type="component" value="Unassembled WGS sequence"/>
</dbReference>
<keyword evidence="3" id="KW-1185">Reference proteome</keyword>
<accession>A0A0L0D8N8</accession>
<organism evidence="2 3">
    <name type="scientific">Thecamonas trahens ATCC 50062</name>
    <dbReference type="NCBI Taxonomy" id="461836"/>
    <lineage>
        <taxon>Eukaryota</taxon>
        <taxon>Apusozoa</taxon>
        <taxon>Apusomonadida</taxon>
        <taxon>Apusomonadidae</taxon>
        <taxon>Thecamonas</taxon>
    </lineage>
</organism>
<evidence type="ECO:0000313" key="3">
    <source>
        <dbReference type="Proteomes" id="UP000054408"/>
    </source>
</evidence>
<name>A0A0L0D8N8_THETB</name>
<dbReference type="EMBL" id="GL349434">
    <property type="protein sequence ID" value="KNC48575.1"/>
    <property type="molecule type" value="Genomic_DNA"/>
</dbReference>
<gene>
    <name evidence="2" type="ORF">AMSG_00352</name>
</gene>
<proteinExistence type="predicted"/>
<feature type="region of interest" description="Disordered" evidence="1">
    <location>
        <begin position="140"/>
        <end position="161"/>
    </location>
</feature>